<dbReference type="SUPFAM" id="SSF103473">
    <property type="entry name" value="MFS general substrate transporter"/>
    <property type="match status" value="1"/>
</dbReference>
<evidence type="ECO:0000313" key="3">
    <source>
        <dbReference type="Proteomes" id="UP000298663"/>
    </source>
</evidence>
<organism evidence="2 3">
    <name type="scientific">Steinernema carpocapsae</name>
    <name type="common">Entomopathogenic nematode</name>
    <dbReference type="NCBI Taxonomy" id="34508"/>
    <lineage>
        <taxon>Eukaryota</taxon>
        <taxon>Metazoa</taxon>
        <taxon>Ecdysozoa</taxon>
        <taxon>Nematoda</taxon>
        <taxon>Chromadorea</taxon>
        <taxon>Rhabditida</taxon>
        <taxon>Tylenchina</taxon>
        <taxon>Panagrolaimomorpha</taxon>
        <taxon>Strongyloidoidea</taxon>
        <taxon>Steinernematidae</taxon>
        <taxon>Steinernema</taxon>
    </lineage>
</organism>
<dbReference type="EMBL" id="AZBU02000007">
    <property type="protein sequence ID" value="TKR69383.1"/>
    <property type="molecule type" value="Genomic_DNA"/>
</dbReference>
<protein>
    <submittedName>
        <fullName evidence="2">Uncharacterized protein</fullName>
    </submittedName>
</protein>
<dbReference type="Proteomes" id="UP000298663">
    <property type="component" value="Unassembled WGS sequence"/>
</dbReference>
<proteinExistence type="predicted"/>
<evidence type="ECO:0000256" key="1">
    <source>
        <dbReference type="SAM" id="Phobius"/>
    </source>
</evidence>
<dbReference type="InterPro" id="IPR036259">
    <property type="entry name" value="MFS_trans_sf"/>
</dbReference>
<keyword evidence="1" id="KW-0812">Transmembrane</keyword>
<comment type="caution">
    <text evidence="2">The sequence shown here is derived from an EMBL/GenBank/DDBJ whole genome shotgun (WGS) entry which is preliminary data.</text>
</comment>
<feature type="transmembrane region" description="Helical" evidence="1">
    <location>
        <begin position="126"/>
        <end position="145"/>
    </location>
</feature>
<sequence>MVGFRVPERFACTVACAFFTLFYLVTYPWPFLSHKLKPDSLLEVLSNDEFNITLPNAVENKAPVLVTEKAKECMFDWCAKTPAINFYVYWTSLGTIHGLFLISGDILNIVGPIILSNVYEAHGPTFIWLFLIFNTSLCTLMWIVMYRRMVPNHNFGIQ</sequence>
<dbReference type="STRING" id="34508.A0A4U5MJW9"/>
<reference evidence="2 3" key="2">
    <citation type="journal article" date="2019" name="G3 (Bethesda)">
        <title>Hybrid Assembly of the Genome of the Entomopathogenic Nematode Steinernema carpocapsae Identifies the X-Chromosome.</title>
        <authorList>
            <person name="Serra L."/>
            <person name="Macchietto M."/>
            <person name="Macias-Munoz A."/>
            <person name="McGill C.J."/>
            <person name="Rodriguez I.M."/>
            <person name="Rodriguez B."/>
            <person name="Murad R."/>
            <person name="Mortazavi A."/>
        </authorList>
    </citation>
    <scope>NUCLEOTIDE SEQUENCE [LARGE SCALE GENOMIC DNA]</scope>
    <source>
        <strain evidence="2 3">ALL</strain>
    </source>
</reference>
<keyword evidence="1" id="KW-1133">Transmembrane helix</keyword>
<keyword evidence="1" id="KW-0472">Membrane</keyword>
<dbReference type="AlphaFoldDB" id="A0A4U5MJW9"/>
<accession>A0A4U5MJW9</accession>
<name>A0A4U5MJW9_STECR</name>
<keyword evidence="3" id="KW-1185">Reference proteome</keyword>
<gene>
    <name evidence="2" type="ORF">L596_021551</name>
</gene>
<reference evidence="2 3" key="1">
    <citation type="journal article" date="2015" name="Genome Biol.">
        <title>Comparative genomics of Steinernema reveals deeply conserved gene regulatory networks.</title>
        <authorList>
            <person name="Dillman A.R."/>
            <person name="Macchietto M."/>
            <person name="Porter C.F."/>
            <person name="Rogers A."/>
            <person name="Williams B."/>
            <person name="Antoshechkin I."/>
            <person name="Lee M.M."/>
            <person name="Goodwin Z."/>
            <person name="Lu X."/>
            <person name="Lewis E.E."/>
            <person name="Goodrich-Blair H."/>
            <person name="Stock S.P."/>
            <person name="Adams B.J."/>
            <person name="Sternberg P.W."/>
            <person name="Mortazavi A."/>
        </authorList>
    </citation>
    <scope>NUCLEOTIDE SEQUENCE [LARGE SCALE GENOMIC DNA]</scope>
    <source>
        <strain evidence="2 3">ALL</strain>
    </source>
</reference>
<feature type="transmembrane region" description="Helical" evidence="1">
    <location>
        <begin position="12"/>
        <end position="32"/>
    </location>
</feature>
<dbReference type="OrthoDB" id="370281at2759"/>
<evidence type="ECO:0000313" key="2">
    <source>
        <dbReference type="EMBL" id="TKR69383.1"/>
    </source>
</evidence>
<feature type="transmembrane region" description="Helical" evidence="1">
    <location>
        <begin position="96"/>
        <end position="119"/>
    </location>
</feature>